<accession>A0A1S9RMR6</accession>
<proteinExistence type="predicted"/>
<dbReference type="AlphaFoldDB" id="A0A1S9RMR6"/>
<gene>
    <name evidence="2" type="ORF">PEBR_19664</name>
</gene>
<reference evidence="3" key="1">
    <citation type="submission" date="2015-09" db="EMBL/GenBank/DDBJ databases">
        <authorList>
            <person name="Fill T.P."/>
            <person name="Baretta J.F."/>
            <person name="de Almeida L.G."/>
            <person name="Rocha M."/>
            <person name="de Souza D.H."/>
            <person name="Malavazi I."/>
            <person name="Cerdeira L.T."/>
            <person name="Hong H."/>
            <person name="Samborskyy M."/>
            <person name="de Vasconcelos A.T."/>
            <person name="Leadlay P."/>
            <person name="Rodrigues-Filho E."/>
        </authorList>
    </citation>
    <scope>NUCLEOTIDE SEQUENCE [LARGE SCALE GENOMIC DNA]</scope>
    <source>
        <strain evidence="3">LaBioMMi 136</strain>
    </source>
</reference>
<feature type="region of interest" description="Disordered" evidence="1">
    <location>
        <begin position="1"/>
        <end position="38"/>
    </location>
</feature>
<sequence length="237" mass="26777">MHTQHDNQDILPGVDLTKSPPKTKSNVSTTNKAHSSPNDLIFTRIGPWRINMEITTKHQSESPLYSIDITGLFSDNTEITMYNGSKKEDRVLGRCRFNKFRTSEMQIVSHGGASSRMVWIKHHDSYRWSVPKTSRAGEKTDVTDEKYFLWKTTEFPASPSGNRVYQNLELCDMDDSTVYAAYSGAAPGTKSGGHLLLREDMGDEMITMVVLTVCGLIEKERQKRARKGNYTIGMLAY</sequence>
<evidence type="ECO:0000313" key="2">
    <source>
        <dbReference type="EMBL" id="OOQ86803.1"/>
    </source>
</evidence>
<organism evidence="2 3">
    <name type="scientific">Penicillium brasilianum</name>
    <dbReference type="NCBI Taxonomy" id="104259"/>
    <lineage>
        <taxon>Eukaryota</taxon>
        <taxon>Fungi</taxon>
        <taxon>Dikarya</taxon>
        <taxon>Ascomycota</taxon>
        <taxon>Pezizomycotina</taxon>
        <taxon>Eurotiomycetes</taxon>
        <taxon>Eurotiomycetidae</taxon>
        <taxon>Eurotiales</taxon>
        <taxon>Aspergillaceae</taxon>
        <taxon>Penicillium</taxon>
    </lineage>
</organism>
<protein>
    <submittedName>
        <fullName evidence="2">Uncharacterized protein</fullName>
    </submittedName>
</protein>
<dbReference type="EMBL" id="LJBN01000133">
    <property type="protein sequence ID" value="OOQ86803.1"/>
    <property type="molecule type" value="Genomic_DNA"/>
</dbReference>
<evidence type="ECO:0000313" key="3">
    <source>
        <dbReference type="Proteomes" id="UP000190744"/>
    </source>
</evidence>
<comment type="caution">
    <text evidence="2">The sequence shown here is derived from an EMBL/GenBank/DDBJ whole genome shotgun (WGS) entry which is preliminary data.</text>
</comment>
<evidence type="ECO:0000256" key="1">
    <source>
        <dbReference type="SAM" id="MobiDB-lite"/>
    </source>
</evidence>
<name>A0A1S9RMR6_PENBI</name>
<dbReference type="Proteomes" id="UP000190744">
    <property type="component" value="Unassembled WGS sequence"/>
</dbReference>
<feature type="compositionally biased region" description="Polar residues" evidence="1">
    <location>
        <begin position="20"/>
        <end position="38"/>
    </location>
</feature>